<dbReference type="HOGENOM" id="CLU_1189781_0_0_1"/>
<keyword evidence="4" id="KW-1185">Reference proteome</keyword>
<feature type="region of interest" description="Disordered" evidence="1">
    <location>
        <begin position="119"/>
        <end position="231"/>
    </location>
</feature>
<reference evidence="3 4" key="1">
    <citation type="submission" date="2013-03" db="EMBL/GenBank/DDBJ databases">
        <title>The Genome Sequence of Capronia epimyces CBS 606.96.</title>
        <authorList>
            <consortium name="The Broad Institute Genomics Platform"/>
            <person name="Cuomo C."/>
            <person name="de Hoog S."/>
            <person name="Gorbushina A."/>
            <person name="Walker B."/>
            <person name="Young S.K."/>
            <person name="Zeng Q."/>
            <person name="Gargeya S."/>
            <person name="Fitzgerald M."/>
            <person name="Haas B."/>
            <person name="Abouelleil A."/>
            <person name="Allen A.W."/>
            <person name="Alvarado L."/>
            <person name="Arachchi H.M."/>
            <person name="Berlin A.M."/>
            <person name="Chapman S.B."/>
            <person name="Gainer-Dewar J."/>
            <person name="Goldberg J."/>
            <person name="Griggs A."/>
            <person name="Gujja S."/>
            <person name="Hansen M."/>
            <person name="Howarth C."/>
            <person name="Imamovic A."/>
            <person name="Ireland A."/>
            <person name="Larimer J."/>
            <person name="McCowan C."/>
            <person name="Murphy C."/>
            <person name="Pearson M."/>
            <person name="Poon T.W."/>
            <person name="Priest M."/>
            <person name="Roberts A."/>
            <person name="Saif S."/>
            <person name="Shea T."/>
            <person name="Sisk P."/>
            <person name="Sykes S."/>
            <person name="Wortman J."/>
            <person name="Nusbaum C."/>
            <person name="Birren B."/>
        </authorList>
    </citation>
    <scope>NUCLEOTIDE SEQUENCE [LARGE SCALE GENOMIC DNA]</scope>
    <source>
        <strain evidence="3 4">CBS 606.96</strain>
    </source>
</reference>
<accession>W9XRK2</accession>
<dbReference type="OrthoDB" id="4115504at2759"/>
<keyword evidence="2" id="KW-1133">Transmembrane helix</keyword>
<dbReference type="RefSeq" id="XP_007736195.1">
    <property type="nucleotide sequence ID" value="XM_007738005.1"/>
</dbReference>
<evidence type="ECO:0000256" key="2">
    <source>
        <dbReference type="SAM" id="Phobius"/>
    </source>
</evidence>
<feature type="compositionally biased region" description="Basic and acidic residues" evidence="1">
    <location>
        <begin position="125"/>
        <end position="154"/>
    </location>
</feature>
<evidence type="ECO:0000256" key="1">
    <source>
        <dbReference type="SAM" id="MobiDB-lite"/>
    </source>
</evidence>
<dbReference type="Proteomes" id="UP000019478">
    <property type="component" value="Unassembled WGS sequence"/>
</dbReference>
<keyword evidence="2" id="KW-0472">Membrane</keyword>
<protein>
    <submittedName>
        <fullName evidence="3">Uncharacterized protein</fullName>
    </submittedName>
</protein>
<comment type="caution">
    <text evidence="3">The sequence shown here is derived from an EMBL/GenBank/DDBJ whole genome shotgun (WGS) entry which is preliminary data.</text>
</comment>
<evidence type="ECO:0000313" key="4">
    <source>
        <dbReference type="Proteomes" id="UP000019478"/>
    </source>
</evidence>
<keyword evidence="2" id="KW-0812">Transmembrane</keyword>
<feature type="transmembrane region" description="Helical" evidence="2">
    <location>
        <begin position="33"/>
        <end position="56"/>
    </location>
</feature>
<proteinExistence type="predicted"/>
<sequence>MAPIQIIDKFASVDSFSIPDRVLRTRDMTSKSLTTAILVLAIISVVFFLSVLFVLARIWKQMVARKLASRAAEAVGAVVERKTSDWARKNSNVLWSMYIQEDDLKTQFSLPPKSRLFSIGSASSDNEHDHGICPLDRHTSDADETNKNKTKSEESVDNNAPRSRIPYPQETTPTKNLSRTRARSQPCHHRPSDSLEHVAKRKQSMAEQEPRSMRMVVEGPVQGTVMGQRRT</sequence>
<dbReference type="GeneID" id="19171995"/>
<name>W9XRK2_9EURO</name>
<feature type="compositionally biased region" description="Basic residues" evidence="1">
    <location>
        <begin position="178"/>
        <end position="189"/>
    </location>
</feature>
<dbReference type="AlphaFoldDB" id="W9XRK2"/>
<organism evidence="3 4">
    <name type="scientific">Capronia epimyces CBS 606.96</name>
    <dbReference type="NCBI Taxonomy" id="1182542"/>
    <lineage>
        <taxon>Eukaryota</taxon>
        <taxon>Fungi</taxon>
        <taxon>Dikarya</taxon>
        <taxon>Ascomycota</taxon>
        <taxon>Pezizomycotina</taxon>
        <taxon>Eurotiomycetes</taxon>
        <taxon>Chaetothyriomycetidae</taxon>
        <taxon>Chaetothyriales</taxon>
        <taxon>Herpotrichiellaceae</taxon>
        <taxon>Capronia</taxon>
    </lineage>
</organism>
<evidence type="ECO:0000313" key="3">
    <source>
        <dbReference type="EMBL" id="EXJ79621.1"/>
    </source>
</evidence>
<gene>
    <name evidence="3" type="ORF">A1O3_07900</name>
</gene>
<dbReference type="EMBL" id="AMGY01000007">
    <property type="protein sequence ID" value="EXJ79621.1"/>
    <property type="molecule type" value="Genomic_DNA"/>
</dbReference>